<comment type="subcellular location">
    <subcellularLocation>
        <location evidence="1">Cell membrane</location>
        <topology evidence="1">Multi-pass membrane protein</topology>
    </subcellularLocation>
</comment>
<dbReference type="GO" id="GO:0140359">
    <property type="term" value="F:ABC-type transporter activity"/>
    <property type="evidence" value="ECO:0007669"/>
    <property type="project" value="InterPro"/>
</dbReference>
<gene>
    <name evidence="11" type="ORF">FUT82_14275</name>
    <name evidence="10" type="ORF">TPHV1_190023</name>
</gene>
<dbReference type="AlphaFoldDB" id="A0A0B7GXR8"/>
<evidence type="ECO:0000256" key="6">
    <source>
        <dbReference type="ARBA" id="ARBA00023136"/>
    </source>
</evidence>
<dbReference type="Gene3D" id="1.20.1560.10">
    <property type="entry name" value="ABC transporter type 1, transmembrane domain"/>
    <property type="match status" value="1"/>
</dbReference>
<evidence type="ECO:0000256" key="1">
    <source>
        <dbReference type="ARBA" id="ARBA00004651"/>
    </source>
</evidence>
<dbReference type="InterPro" id="IPR039421">
    <property type="entry name" value="Type_1_exporter"/>
</dbReference>
<feature type="domain" description="ABC transmembrane type-1" evidence="9">
    <location>
        <begin position="20"/>
        <end position="306"/>
    </location>
</feature>
<evidence type="ECO:0000313" key="13">
    <source>
        <dbReference type="Proteomes" id="UP000323594"/>
    </source>
</evidence>
<protein>
    <submittedName>
        <fullName evidence="11">ABC transporter ATP-binding protein</fullName>
    </submittedName>
    <submittedName>
        <fullName evidence="10">ABC transporter, ATP-binding protein</fullName>
    </submittedName>
</protein>
<dbReference type="GO" id="GO:0034040">
    <property type="term" value="F:ATPase-coupled lipid transmembrane transporter activity"/>
    <property type="evidence" value="ECO:0007669"/>
    <property type="project" value="TreeGrafter"/>
</dbReference>
<organism evidence="10 12">
    <name type="scientific">Treponema phagedenis</name>
    <dbReference type="NCBI Taxonomy" id="162"/>
    <lineage>
        <taxon>Bacteria</taxon>
        <taxon>Pseudomonadati</taxon>
        <taxon>Spirochaetota</taxon>
        <taxon>Spirochaetia</taxon>
        <taxon>Spirochaetales</taxon>
        <taxon>Treponemataceae</taxon>
        <taxon>Treponema</taxon>
    </lineage>
</organism>
<dbReference type="InterPro" id="IPR036640">
    <property type="entry name" value="ABC1_TM_sf"/>
</dbReference>
<feature type="domain" description="ABC transporter" evidence="8">
    <location>
        <begin position="338"/>
        <end position="572"/>
    </location>
</feature>
<keyword evidence="12" id="KW-1185">Reference proteome</keyword>
<evidence type="ECO:0000256" key="5">
    <source>
        <dbReference type="ARBA" id="ARBA00022989"/>
    </source>
</evidence>
<evidence type="ECO:0000259" key="8">
    <source>
        <dbReference type="PROSITE" id="PS50893"/>
    </source>
</evidence>
<dbReference type="GO" id="GO:0005524">
    <property type="term" value="F:ATP binding"/>
    <property type="evidence" value="ECO:0007669"/>
    <property type="project" value="UniProtKB-KW"/>
</dbReference>
<reference evidence="12" key="2">
    <citation type="submission" date="2015-01" db="EMBL/GenBank/DDBJ databases">
        <authorList>
            <person name="Manzoor Shahid"/>
            <person name="Zubair Saima"/>
        </authorList>
    </citation>
    <scope>NUCLEOTIDE SEQUENCE [LARGE SCALE GENOMIC DNA]</scope>
    <source>
        <strain evidence="12">V1</strain>
    </source>
</reference>
<reference evidence="10" key="1">
    <citation type="submission" date="2015-01" db="EMBL/GenBank/DDBJ databases">
        <authorList>
            <person name="Xiang T."/>
            <person name="Song Y."/>
            <person name="Huang L."/>
            <person name="Wang B."/>
            <person name="Wu P."/>
        </authorList>
    </citation>
    <scope>NUCLEOTIDE SEQUENCE [LARGE SCALE GENOMIC DNA]</scope>
    <source>
        <strain evidence="10">V1</strain>
    </source>
</reference>
<dbReference type="FunFam" id="3.40.50.300:FF:000218">
    <property type="entry name" value="Multidrug ABC transporter ATP-binding protein"/>
    <property type="match status" value="1"/>
</dbReference>
<dbReference type="SUPFAM" id="SSF52540">
    <property type="entry name" value="P-loop containing nucleoside triphosphate hydrolases"/>
    <property type="match status" value="1"/>
</dbReference>
<dbReference type="Proteomes" id="UP000042527">
    <property type="component" value="Unassembled WGS sequence"/>
</dbReference>
<dbReference type="EMBL" id="CDNC01000011">
    <property type="protein sequence ID" value="CEM61416.1"/>
    <property type="molecule type" value="Genomic_DNA"/>
</dbReference>
<keyword evidence="3" id="KW-0547">Nucleotide-binding</keyword>
<evidence type="ECO:0000256" key="2">
    <source>
        <dbReference type="ARBA" id="ARBA00022692"/>
    </source>
</evidence>
<feature type="transmembrane region" description="Helical" evidence="7">
    <location>
        <begin position="246"/>
        <end position="273"/>
    </location>
</feature>
<dbReference type="PANTHER" id="PTHR24221">
    <property type="entry name" value="ATP-BINDING CASSETTE SUB-FAMILY B"/>
    <property type="match status" value="1"/>
</dbReference>
<dbReference type="InterPro" id="IPR027417">
    <property type="entry name" value="P-loop_NTPase"/>
</dbReference>
<dbReference type="OrthoDB" id="9762778at2"/>
<dbReference type="InterPro" id="IPR003593">
    <property type="entry name" value="AAA+_ATPase"/>
</dbReference>
<dbReference type="PROSITE" id="PS00211">
    <property type="entry name" value="ABC_TRANSPORTER_1"/>
    <property type="match status" value="1"/>
</dbReference>
<dbReference type="Pfam" id="PF00005">
    <property type="entry name" value="ABC_tran"/>
    <property type="match status" value="1"/>
</dbReference>
<evidence type="ECO:0000313" key="10">
    <source>
        <dbReference type="EMBL" id="CEM61416.1"/>
    </source>
</evidence>
<evidence type="ECO:0000313" key="12">
    <source>
        <dbReference type="Proteomes" id="UP000042527"/>
    </source>
</evidence>
<dbReference type="Proteomes" id="UP000323594">
    <property type="component" value="Chromosome"/>
</dbReference>
<evidence type="ECO:0000259" key="9">
    <source>
        <dbReference type="PROSITE" id="PS50929"/>
    </source>
</evidence>
<evidence type="ECO:0000256" key="3">
    <source>
        <dbReference type="ARBA" id="ARBA00022741"/>
    </source>
</evidence>
<dbReference type="RefSeq" id="WP_024753047.1">
    <property type="nucleotide sequence ID" value="NZ_CDNC01000011.1"/>
</dbReference>
<evidence type="ECO:0000313" key="11">
    <source>
        <dbReference type="EMBL" id="QEJ99041.1"/>
    </source>
</evidence>
<dbReference type="GeneID" id="57754292"/>
<dbReference type="SMART" id="SM00382">
    <property type="entry name" value="AAA"/>
    <property type="match status" value="1"/>
</dbReference>
<dbReference type="PANTHER" id="PTHR24221:SF397">
    <property type="entry name" value="ABC TRANSPORTER, ATP-BINDING TRANSMEMBRANE PROTEIN"/>
    <property type="match status" value="1"/>
</dbReference>
<sequence>MKKYLKNRYSMSDVGAKNLVIAIFTHTLNNLSKILPPMFGFIFLDQFFGVYFGTPSTVQWGMWQYLLTIGIMFIFMFIIGRIDYMRLYPVVYQESKNYRIDIANRLKKLPLAYFGKRDIADLSATIMSDLNVYEELFSHAVPQLYATVISTIILSAMIIRYNVKLGLAVFCVIPFAYLIFFVSRKFQKASYRKGYAKKREIYDSLQEGMDSIQEIKSYGMENSFLENFKTKLKEEKKIKLEGELSAGVFLNFAAIVLKIGIVAVALVGAKMFIAGEIPIITYAAYLMLSMSIYNPISDIFNNLSMLLYLDTLVTRLKEIKGMPTQEGTENFKPDNYDVGFENVRFSYDDNFEVIRGVSFVAKQGETTALVGPSGSGKTTLTKLAARFWDINEGKITLGSTDISGVDPETLLKSFSIVFQDVTLFNASIMDNIRIGRKDASDEDVLRVSKLARCDEFVQKLPDGYNTLIGENGEKLSGGERQRISIARAILKDAPVILLDEATASLDVENESLIQEALSELVRNKTVIIIAHRMRTVAGADKIVVLKNGKIEETGSPNELLEKNSLFKSMMEKQSLAV</sequence>
<dbReference type="GO" id="GO:0016887">
    <property type="term" value="F:ATP hydrolysis activity"/>
    <property type="evidence" value="ECO:0007669"/>
    <property type="project" value="InterPro"/>
</dbReference>
<keyword evidence="4 10" id="KW-0067">ATP-binding</keyword>
<dbReference type="CDD" id="cd07346">
    <property type="entry name" value="ABC_6TM_exporters"/>
    <property type="match status" value="1"/>
</dbReference>
<accession>A0A0B7GXR8</accession>
<evidence type="ECO:0000256" key="4">
    <source>
        <dbReference type="ARBA" id="ARBA00022840"/>
    </source>
</evidence>
<dbReference type="GO" id="GO:0005886">
    <property type="term" value="C:plasma membrane"/>
    <property type="evidence" value="ECO:0007669"/>
    <property type="project" value="UniProtKB-SubCell"/>
</dbReference>
<dbReference type="InterPro" id="IPR017871">
    <property type="entry name" value="ABC_transporter-like_CS"/>
</dbReference>
<dbReference type="EMBL" id="CP042817">
    <property type="protein sequence ID" value="QEJ99041.1"/>
    <property type="molecule type" value="Genomic_DNA"/>
</dbReference>
<keyword evidence="5 7" id="KW-1133">Transmembrane helix</keyword>
<keyword evidence="2 7" id="KW-0812">Transmembrane</keyword>
<keyword evidence="6 7" id="KW-0472">Membrane</keyword>
<dbReference type="SUPFAM" id="SSF90123">
    <property type="entry name" value="ABC transporter transmembrane region"/>
    <property type="match status" value="1"/>
</dbReference>
<dbReference type="PROSITE" id="PS50929">
    <property type="entry name" value="ABC_TM1F"/>
    <property type="match status" value="1"/>
</dbReference>
<dbReference type="PROSITE" id="PS50893">
    <property type="entry name" value="ABC_TRANSPORTER_2"/>
    <property type="match status" value="1"/>
</dbReference>
<reference evidence="11 13" key="3">
    <citation type="submission" date="2019-08" db="EMBL/GenBank/DDBJ databases">
        <authorList>
            <person name="Kuhnert P."/>
        </authorList>
    </citation>
    <scope>NUCLEOTIDE SEQUENCE [LARGE SCALE GENOMIC DNA]</scope>
    <source>
        <strain evidence="11 13">B36.5</strain>
    </source>
</reference>
<feature type="transmembrane region" description="Helical" evidence="7">
    <location>
        <begin position="165"/>
        <end position="183"/>
    </location>
</feature>
<dbReference type="InterPro" id="IPR011527">
    <property type="entry name" value="ABC1_TM_dom"/>
</dbReference>
<dbReference type="InterPro" id="IPR003439">
    <property type="entry name" value="ABC_transporter-like_ATP-bd"/>
</dbReference>
<evidence type="ECO:0000256" key="7">
    <source>
        <dbReference type="SAM" id="Phobius"/>
    </source>
</evidence>
<dbReference type="Gene3D" id="3.40.50.300">
    <property type="entry name" value="P-loop containing nucleotide triphosphate hydrolases"/>
    <property type="match status" value="1"/>
</dbReference>
<dbReference type="Pfam" id="PF00664">
    <property type="entry name" value="ABC_membrane"/>
    <property type="match status" value="1"/>
</dbReference>
<feature type="transmembrane region" description="Helical" evidence="7">
    <location>
        <begin position="136"/>
        <end position="159"/>
    </location>
</feature>
<name>A0A0B7GXR8_TREPH</name>
<proteinExistence type="predicted"/>
<feature type="transmembrane region" description="Helical" evidence="7">
    <location>
        <begin position="60"/>
        <end position="79"/>
    </location>
</feature>